<name>A0ACB6RUI2_9PLEO</name>
<gene>
    <name evidence="1" type="ORF">BU25DRAFT_441701</name>
</gene>
<protein>
    <submittedName>
        <fullName evidence="1">Uncharacterized protein</fullName>
    </submittedName>
</protein>
<evidence type="ECO:0000313" key="2">
    <source>
        <dbReference type="Proteomes" id="UP000799754"/>
    </source>
</evidence>
<accession>A0ACB6RUI2</accession>
<keyword evidence="2" id="KW-1185">Reference proteome</keyword>
<dbReference type="Proteomes" id="UP000799754">
    <property type="component" value="Unassembled WGS sequence"/>
</dbReference>
<comment type="caution">
    <text evidence="1">The sequence shown here is derived from an EMBL/GenBank/DDBJ whole genome shotgun (WGS) entry which is preliminary data.</text>
</comment>
<organism evidence="1 2">
    <name type="scientific">Macroventuria anomochaeta</name>
    <dbReference type="NCBI Taxonomy" id="301207"/>
    <lineage>
        <taxon>Eukaryota</taxon>
        <taxon>Fungi</taxon>
        <taxon>Dikarya</taxon>
        <taxon>Ascomycota</taxon>
        <taxon>Pezizomycotina</taxon>
        <taxon>Dothideomycetes</taxon>
        <taxon>Pleosporomycetidae</taxon>
        <taxon>Pleosporales</taxon>
        <taxon>Pleosporineae</taxon>
        <taxon>Didymellaceae</taxon>
        <taxon>Macroventuria</taxon>
    </lineage>
</organism>
<reference evidence="1" key="1">
    <citation type="journal article" date="2020" name="Stud. Mycol.">
        <title>101 Dothideomycetes genomes: a test case for predicting lifestyles and emergence of pathogens.</title>
        <authorList>
            <person name="Haridas S."/>
            <person name="Albert R."/>
            <person name="Binder M."/>
            <person name="Bloem J."/>
            <person name="Labutti K."/>
            <person name="Salamov A."/>
            <person name="Andreopoulos B."/>
            <person name="Baker S."/>
            <person name="Barry K."/>
            <person name="Bills G."/>
            <person name="Bluhm B."/>
            <person name="Cannon C."/>
            <person name="Castanera R."/>
            <person name="Culley D."/>
            <person name="Daum C."/>
            <person name="Ezra D."/>
            <person name="Gonzalez J."/>
            <person name="Henrissat B."/>
            <person name="Kuo A."/>
            <person name="Liang C."/>
            <person name="Lipzen A."/>
            <person name="Lutzoni F."/>
            <person name="Magnuson J."/>
            <person name="Mondo S."/>
            <person name="Nolan M."/>
            <person name="Ohm R."/>
            <person name="Pangilinan J."/>
            <person name="Park H.-J."/>
            <person name="Ramirez L."/>
            <person name="Alfaro M."/>
            <person name="Sun H."/>
            <person name="Tritt A."/>
            <person name="Yoshinaga Y."/>
            <person name="Zwiers L.-H."/>
            <person name="Turgeon B."/>
            <person name="Goodwin S."/>
            <person name="Spatafora J."/>
            <person name="Crous P."/>
            <person name="Grigoriev I."/>
        </authorList>
    </citation>
    <scope>NUCLEOTIDE SEQUENCE</scope>
    <source>
        <strain evidence="1">CBS 525.71</strain>
    </source>
</reference>
<dbReference type="EMBL" id="MU006728">
    <property type="protein sequence ID" value="KAF2624942.1"/>
    <property type="molecule type" value="Genomic_DNA"/>
</dbReference>
<proteinExistence type="predicted"/>
<sequence length="408" mass="45041">MRTPQPPHNLRPLTTVCNKMANVQIGTLANPNANQALQDALRPIRLILPTDAKKLHRVQHYHIGLLRELPPPVIIQARWNSAVLRNLENSLRQATRPLVRLADREVITEPVLCLAGRSHALDALAGRLFGNAEVHLRPTVWIHCGSKTCREHVRRTLDNLNFLRDFLGLLGPESLFLSLNAPYPASGLSRPLLPLTSAAIDAMSLAIQSPLTADTTVCGAKVKCTVHTDLEKTTCYSTVGGLIVVNGELLALTTAHAFISKIRQSSAETDSADPRARNESIADNETGPETISQLERDFGMVKDLGKGFDLEQQERSNLGDIPWDDSEDSSMRWLEIRRPEVFAYLGSGTATGAWNSLLAAPETSDFALLRGYSPYGKRLNRYRDAVQDQWIEITSHVLTSDLRAGRST</sequence>
<evidence type="ECO:0000313" key="1">
    <source>
        <dbReference type="EMBL" id="KAF2624942.1"/>
    </source>
</evidence>